<dbReference type="Gene3D" id="1.20.1600.10">
    <property type="entry name" value="Outer membrane efflux proteins (OEP)"/>
    <property type="match status" value="1"/>
</dbReference>
<evidence type="ECO:0000256" key="3">
    <source>
        <dbReference type="SAM" id="Coils"/>
    </source>
</evidence>
<sequence>MAPRRGGVPAALLPAPCRSGLERAPARTTIQTDAAAALDRRTGSVPPTAAVARRKDIVPAFPPVPSVPAVIRAPRRAAWLAALAAGAALLAGCADFRPPVYQRPETPAKAEWSRQDSITVSPAEAVQPNWWLGFQDPYLNQLVERALAGNYDIKVLAARIRVANAQIGEARAGGLPVIDVGAGASFEKSTGQKSTWTYSAGAQLNWDIDIWGKVEKGVQAQAAEFRATEADWRAGYLTLVANVSTTYFQILQFDEQIEQQARTVAKNGQILSTYQAMYQNGLVPKIRVMQQQAEINRLNKDLLELGRSRDVAENALATLVGVPAGNLKVPAGRLQDRVQPPAVPAGLPSQLLARRPDVVAAEYRVLAAYNIVGQARLAQLPSISLTARGGTASFALSDLLKSFTFGFMPSINLPMLDPNVRARVKTTEAQVGVAENEYGRTVMTAFEEVETALVNVDAHKKQRVELQQQVEQLRVVSAQVEAQLKEGVVSQLEVFETERSLLAAQLQLLAVHQQILGDTITLYKALGGGWPEADVRNTALNPPQ</sequence>
<accession>A0A375I9X6</accession>
<proteinExistence type="inferred from homology"/>
<dbReference type="Proteomes" id="UP000255505">
    <property type="component" value="Chromosome I"/>
</dbReference>
<reference evidence="4 5" key="1">
    <citation type="submission" date="2018-01" db="EMBL/GenBank/DDBJ databases">
        <authorList>
            <person name="Gaut B.S."/>
            <person name="Morton B.R."/>
            <person name="Clegg M.T."/>
            <person name="Duvall M.R."/>
        </authorList>
    </citation>
    <scope>NUCLEOTIDE SEQUENCE [LARGE SCALE GENOMIC DNA]</scope>
    <source>
        <strain evidence="4">Cupriavidus taiwanensis LMG 19425</strain>
    </source>
</reference>
<organism evidence="4 5">
    <name type="scientific">Cupriavidus taiwanensis</name>
    <dbReference type="NCBI Taxonomy" id="164546"/>
    <lineage>
        <taxon>Bacteria</taxon>
        <taxon>Pseudomonadati</taxon>
        <taxon>Pseudomonadota</taxon>
        <taxon>Betaproteobacteria</taxon>
        <taxon>Burkholderiales</taxon>
        <taxon>Burkholderiaceae</taxon>
        <taxon>Cupriavidus</taxon>
    </lineage>
</organism>
<dbReference type="InterPro" id="IPR003423">
    <property type="entry name" value="OMP_efflux"/>
</dbReference>
<dbReference type="Pfam" id="PF02321">
    <property type="entry name" value="OEP"/>
    <property type="match status" value="2"/>
</dbReference>
<dbReference type="Gene3D" id="2.20.200.10">
    <property type="entry name" value="Outer membrane efflux proteins (OEP)"/>
    <property type="match status" value="1"/>
</dbReference>
<keyword evidence="2" id="KW-0472">Membrane</keyword>
<name>A0A375I9X6_9BURK</name>
<dbReference type="PANTHER" id="PTHR30203">
    <property type="entry name" value="OUTER MEMBRANE CATION EFFLUX PROTEIN"/>
    <property type="match status" value="1"/>
</dbReference>
<gene>
    <name evidence="4" type="ORF">CT19425_40044</name>
</gene>
<keyword evidence="2" id="KW-0564">Palmitate</keyword>
<dbReference type="EMBL" id="LT991976">
    <property type="protein sequence ID" value="SPK71604.1"/>
    <property type="molecule type" value="Genomic_DNA"/>
</dbReference>
<feature type="coiled-coil region" evidence="3">
    <location>
        <begin position="449"/>
        <end position="483"/>
    </location>
</feature>
<evidence type="ECO:0000256" key="2">
    <source>
        <dbReference type="RuleBase" id="RU362097"/>
    </source>
</evidence>
<evidence type="ECO:0000313" key="5">
    <source>
        <dbReference type="Proteomes" id="UP000255505"/>
    </source>
</evidence>
<keyword evidence="2" id="KW-1134">Transmembrane beta strand</keyword>
<evidence type="ECO:0000256" key="1">
    <source>
        <dbReference type="ARBA" id="ARBA00007613"/>
    </source>
</evidence>
<dbReference type="SUPFAM" id="SSF56954">
    <property type="entry name" value="Outer membrane efflux proteins (OEP)"/>
    <property type="match status" value="1"/>
</dbReference>
<dbReference type="NCBIfam" id="TIGR01845">
    <property type="entry name" value="outer_NodT"/>
    <property type="match status" value="1"/>
</dbReference>
<dbReference type="InterPro" id="IPR010131">
    <property type="entry name" value="MdtP/NodT-like"/>
</dbReference>
<evidence type="ECO:0000313" key="4">
    <source>
        <dbReference type="EMBL" id="SPK71604.1"/>
    </source>
</evidence>
<dbReference type="AlphaFoldDB" id="A0A375I9X6"/>
<keyword evidence="3" id="KW-0175">Coiled coil</keyword>
<comment type="subcellular location">
    <subcellularLocation>
        <location evidence="2">Cell membrane</location>
        <topology evidence="2">Lipid-anchor</topology>
    </subcellularLocation>
</comment>
<dbReference type="GO" id="GO:0015562">
    <property type="term" value="F:efflux transmembrane transporter activity"/>
    <property type="evidence" value="ECO:0007669"/>
    <property type="project" value="InterPro"/>
</dbReference>
<comment type="similarity">
    <text evidence="1 2">Belongs to the outer membrane factor (OMF) (TC 1.B.17) family.</text>
</comment>
<keyword evidence="2" id="KW-0812">Transmembrane</keyword>
<keyword evidence="2" id="KW-0449">Lipoprotein</keyword>
<dbReference type="PANTHER" id="PTHR30203:SF33">
    <property type="entry name" value="BLR4455 PROTEIN"/>
    <property type="match status" value="1"/>
</dbReference>
<feature type="coiled-coil region" evidence="3">
    <location>
        <begin position="288"/>
        <end position="315"/>
    </location>
</feature>
<protein>
    <submittedName>
        <fullName evidence="4">Putative Outer membrane efflux protein</fullName>
    </submittedName>
</protein>
<dbReference type="GO" id="GO:0005886">
    <property type="term" value="C:plasma membrane"/>
    <property type="evidence" value="ECO:0007669"/>
    <property type="project" value="UniProtKB-SubCell"/>
</dbReference>